<dbReference type="Gene3D" id="2.180.10.10">
    <property type="entry name" value="RHS repeat-associated core"/>
    <property type="match status" value="1"/>
</dbReference>
<dbReference type="InterPro" id="IPR022385">
    <property type="entry name" value="Rhs_assc_core"/>
</dbReference>
<feature type="transmembrane region" description="Helical" evidence="2">
    <location>
        <begin position="2539"/>
        <end position="2560"/>
    </location>
</feature>
<feature type="transmembrane region" description="Helical" evidence="2">
    <location>
        <begin position="2469"/>
        <end position="2491"/>
    </location>
</feature>
<keyword evidence="2" id="KW-0812">Transmembrane</keyword>
<feature type="transmembrane region" description="Helical" evidence="2">
    <location>
        <begin position="2436"/>
        <end position="2457"/>
    </location>
</feature>
<feature type="region of interest" description="Disordered" evidence="1">
    <location>
        <begin position="813"/>
        <end position="835"/>
    </location>
</feature>
<keyword evidence="2" id="KW-0472">Membrane</keyword>
<reference evidence="4" key="1">
    <citation type="submission" date="2013-03" db="EMBL/GenBank/DDBJ databases">
        <title>The Genome Sequence of Anopheles dirus WRAIR2.</title>
        <authorList>
            <consortium name="The Broad Institute Genomics Platform"/>
            <person name="Neafsey D.E."/>
            <person name="Walton C."/>
            <person name="Walker B."/>
            <person name="Young S.K."/>
            <person name="Zeng Q."/>
            <person name="Gargeya S."/>
            <person name="Fitzgerald M."/>
            <person name="Haas B."/>
            <person name="Abouelleil A."/>
            <person name="Allen A.W."/>
            <person name="Alvarado L."/>
            <person name="Arachchi H.M."/>
            <person name="Berlin A.M."/>
            <person name="Chapman S.B."/>
            <person name="Gainer-Dewar J."/>
            <person name="Goldberg J."/>
            <person name="Griggs A."/>
            <person name="Gujja S."/>
            <person name="Hansen M."/>
            <person name="Howarth C."/>
            <person name="Imamovic A."/>
            <person name="Ireland A."/>
            <person name="Larimer J."/>
            <person name="McCowan C."/>
            <person name="Murphy C."/>
            <person name="Pearson M."/>
            <person name="Poon T.W."/>
            <person name="Priest M."/>
            <person name="Roberts A."/>
            <person name="Saif S."/>
            <person name="Shea T."/>
            <person name="Sisk P."/>
            <person name="Sykes S."/>
            <person name="Wortman J."/>
            <person name="Nusbaum C."/>
            <person name="Birren B."/>
        </authorList>
    </citation>
    <scope>NUCLEOTIDE SEQUENCE [LARGE SCALE GENOMIC DNA]</scope>
    <source>
        <strain evidence="4">WRAIR2</strain>
    </source>
</reference>
<proteinExistence type="predicted"/>
<feature type="transmembrane region" description="Helical" evidence="2">
    <location>
        <begin position="2497"/>
        <end position="2519"/>
    </location>
</feature>
<feature type="transmembrane region" description="Helical" evidence="2">
    <location>
        <begin position="2572"/>
        <end position="2593"/>
    </location>
</feature>
<dbReference type="InterPro" id="IPR050708">
    <property type="entry name" value="T6SS_VgrG/RHS"/>
</dbReference>
<evidence type="ECO:0000256" key="1">
    <source>
        <dbReference type="SAM" id="MobiDB-lite"/>
    </source>
</evidence>
<evidence type="ECO:0008006" key="5">
    <source>
        <dbReference type="Google" id="ProtNLM"/>
    </source>
</evidence>
<dbReference type="NCBIfam" id="TIGR03696">
    <property type="entry name" value="Rhs_assc_core"/>
    <property type="match status" value="1"/>
</dbReference>
<dbReference type="PANTHER" id="PTHR32305:SF15">
    <property type="entry name" value="PROTEIN RHSA-RELATED"/>
    <property type="match status" value="1"/>
</dbReference>
<dbReference type="EnsemblMetazoa" id="ADIR004759-RA">
    <property type="protein sequence ID" value="ADIR004759-PA"/>
    <property type="gene ID" value="ADIR004759"/>
</dbReference>
<dbReference type="STRING" id="7168.A0A182NAT3"/>
<keyword evidence="2" id="KW-1133">Transmembrane helix</keyword>
<evidence type="ECO:0000313" key="4">
    <source>
        <dbReference type="Proteomes" id="UP000075884"/>
    </source>
</evidence>
<dbReference type="Proteomes" id="UP000075884">
    <property type="component" value="Unassembled WGS sequence"/>
</dbReference>
<protein>
    <recommendedName>
        <fullName evidence="5">Tox-SGS domain-containing protein</fullName>
    </recommendedName>
</protein>
<reference evidence="3" key="2">
    <citation type="submission" date="2020-05" db="UniProtKB">
        <authorList>
            <consortium name="EnsemblMetazoa"/>
        </authorList>
    </citation>
    <scope>IDENTIFICATION</scope>
    <source>
        <strain evidence="3">WRAIR2</strain>
    </source>
</reference>
<evidence type="ECO:0000313" key="3">
    <source>
        <dbReference type="EnsemblMetazoa" id="ADIR004759-PA"/>
    </source>
</evidence>
<organism evidence="3 4">
    <name type="scientific">Anopheles dirus</name>
    <dbReference type="NCBI Taxonomy" id="7168"/>
    <lineage>
        <taxon>Eukaryota</taxon>
        <taxon>Metazoa</taxon>
        <taxon>Ecdysozoa</taxon>
        <taxon>Arthropoda</taxon>
        <taxon>Hexapoda</taxon>
        <taxon>Insecta</taxon>
        <taxon>Pterygota</taxon>
        <taxon>Neoptera</taxon>
        <taxon>Endopterygota</taxon>
        <taxon>Diptera</taxon>
        <taxon>Nematocera</taxon>
        <taxon>Culicoidea</taxon>
        <taxon>Culicidae</taxon>
        <taxon>Anophelinae</taxon>
        <taxon>Anopheles</taxon>
    </lineage>
</organism>
<accession>A0A182NAT3</accession>
<keyword evidence="4" id="KW-1185">Reference proteome</keyword>
<dbReference type="VEuPathDB" id="VectorBase:ADIR004759"/>
<name>A0A182NAT3_9DIPT</name>
<sequence length="2691" mass="303040">MGSTENPQEYQQLLNVSFGDETDLFHTKVSDREVLLVKHQRSLHCFRLESTGAGGVSWKVLWSRDGFFDDKQREFGSSFFVAEAGWMLVRNREGLQFYRMEGSDLTPRHYCSDGRYRDMYGWNDPSTVFLMGHMYAADGAAIGVLTRNKRGAIRFEQMVESVVLKGGSQPLWKLHDLPNLPVNWKLNSTQLSLAFVDRTPQAAIIERSASEISVYKLNESYHPQMVGLAKGVPFSNANSERILFGNIVAANEYRDMLQLNAAGLMLYRQEGTAYRPVWQSRKPITGGSGLEKKHWNTAALIDVDRDGKDDLWLTGPQEASLAEQLDTSLLFDPINPMNGQLEFGIPLLVAGKLFNLPTAKFITYQESSSTPGPMGVGWSLQVDCVYIDHQWIEYSYTKAAQTNDYRLAAITTSNEASLTLSYSAQFQKTLFTGFTLRTRRYVQTAALHYTVQEEKVRLKRISQQNKTVLEFSYDGPGGVMSEIIYPNGLVAKFDYTVLQIDRNVLMNRFETYSHPKTAYGPTYLLIADITKNEQVRIRIRDALGSDTVPVAGSAIPLLGKLPVVDYEMFTGESHFSVLLHHTGSHAELCLFETQADVWQSIPTYIRLPKDTSIHSGQDFLLAKQHQRVTVIERQNGKWRAQKPFDIEQSSLLYFFSHGFLTYNDRQLQAFVRRDGQWTPAALQFPVGLLESSSAVFESFEHPQEMIDNLKKGIRLDALGMYHNVVAFRSLHLQGSKLYARLRLLHLNWRHEVSREKVIDILIEDLDTYTFNPPEADGNTFVFGYRFENGKFRLKVIQHRGKIMDEIEKIKDKIEQDIREHPDAPEEEKQRYRNESHEKLNSELQELYRNITAQIPFAIDPSKFGMIVNDAHIVTASHKVQYDGVEWTTHRIPQEELTMDSVSINLGPAYRLVKAHRNATFELVHSESSALKGFDTETNNGTALHIRYPSFMAVQLNDSAVQLFNFQRDELTSLPDGEMFDSNSNSLAIISSTADGKSLLIRSMDSFGVTRQNVVWRHEFTDGRMRKLTNIYEFNAQTAQPYEAGFLMRDVKITPVSSEGRYGWFRVHYDFANSTRSTKSAYNSAGEFVKLVDTSDAEPKKTLDPDGVLMARDGRTIVADFRPYRISREVVTYYGFEPYEQNLIGTGGRWSWNGGVVRSEHDNHFLHLKRSASVTALVQPKMEFGTLVVSCWLRGSTEPQHIGSKLTVQYNGKTVHGSIGFIAGGWTYVEAVVENTDKFQVKISPGTDGSLDVDHLRVLPTELDLKVHIYDTALALERSTLHASGLLSHRLYDALGNEIAQIDERGSIENLSFFSRTKNTRIEMRPALGEVLRATPGGNVYSGSFRYVPDTVVLRFRFGAVERLGTVRIAIASREFKMEFTDEQSSLTAQSNRVKIPREGDLVVFCSSTHYSIWIDGQLQVENVVPSATHFNRYDVSSTNAQIWDVILLYDVSVKTIYLSDFGKPEQILELKEPSTVAVQEIVFDDLNRPAVKTKWTELDGANSSVLFAHRRNFIENETRFWRTGQMEGMVATLNIDCEGVPYSRTVYADHPLEERTVQSFPGKPFAIDGPFAKHYSDKQRIDFLENLFPSADGFYYESERYPDQSIYVTVHSRRKLKAAEYVRTRQGDHHLTTFEYDASDRLVLQLPPSYHEQADTFSRTSPFFGGSFSPADTELQRAWGTWYEYDPESGLMTLKRTPDTGNTRYLHTPEGFLRFVLQENSTNVMYFTYSSVGKLTQRGIVELDVADLSKYLPNDSNLPASSNFLLLEHGGNDVAPLHRHRVENIRKISNDHILSDLLLFDHQGQLITSALYSNTNVSLAIGYKYRKNQIHELHYPATVKGKNFRLRYSYDHRGKLTGIANAATNEKFVLLENNSLGLPRRMIVQPNTPHTYQRTFAYNQPGYLTKIEDPYLTETIDYAGTGYGGRPIGDGTVQATRFKATWHAHSAARHLKLKPSHLGTGRRAKICFDALTSAGYIDALGRPLKTLYPLLELRLPVVCGLGTYGHKIAAVLNGQGFPENYGHRYDYGNHRQLIRAKYYQSTTEARYNPLRSETFGEVNATLSSLMARSIRLRKDVTRNAFDQLCPGWFKDDFPDTIQQTCNTIWTMLAEAKFVGANSNGGMNAISPELRDLLSEYASSLPEIVGLLHDKFATALGHSSADVQSFTIDANGNHRHFYTGFRRYRLEYVKNTNKIAAVYRTNFASSSGLEETRFELEHNEDGSVTRAMHKDIQRIVYDPLLNRATDIMMTDGTRLKFDYNARGHRLYKHVHDRTGRLIRKKYYLRDIQGKPLVEYDADYGAHKEVDNATPIVRATVFLYADDRLVGFIRNDQFYSVTLDHEGSVRLVIKNGEIVAAYDYLPYGELLRSFGEDTDGHLDYRFTGKEWDKETNLYDFHARLYDPELGRFLQMDPKEQYASPYLYAGNSPVSLVDPDGQFAFLIVALVVGGAYLGAASANNSWNPAKWNLKKALIGGLIGAAIGGLAPAGIAGSVTFLSGYIGATAAIGVVTATSVGFAYLSLSSANGSWDPSKWDWSKPGTWNALFVGSLSGATLFNAVGGVHKAFVGYTGLTRTAFVIVTSGTTSGFLIYSGSLANDGNLRFWEWDWSKPGTVWGAVEGAAFGLSISPKLHSATQQVAGFGSINFGDDLAKGFTTKSENCSALKSTLIVASAAVYSGMGLSDTTVMRSDTISE</sequence>
<evidence type="ECO:0000256" key="2">
    <source>
        <dbReference type="SAM" id="Phobius"/>
    </source>
</evidence>
<dbReference type="PANTHER" id="PTHR32305">
    <property type="match status" value="1"/>
</dbReference>